<feature type="domain" description="FecR protein" evidence="3">
    <location>
        <begin position="69"/>
        <end position="173"/>
    </location>
</feature>
<dbReference type="RefSeq" id="WP_006679438.1">
    <property type="nucleotide sequence ID" value="NZ_AHKH01000119.1"/>
</dbReference>
<dbReference type="Proteomes" id="UP000003900">
    <property type="component" value="Unassembled WGS sequence"/>
</dbReference>
<reference evidence="4 5" key="1">
    <citation type="journal article" date="2012" name="J. Bacteriol.">
        <title>Genome Sequence of the Pattern-Forming Social Bacterium Paenibacillus dendritiformis C454 Chiral Morphotype.</title>
        <authorList>
            <person name="Sirota-Madi A."/>
            <person name="Olender T."/>
            <person name="Helman Y."/>
            <person name="Brainis I."/>
            <person name="Finkelshtein A."/>
            <person name="Roth D."/>
            <person name="Hagai E."/>
            <person name="Leshkowitz D."/>
            <person name="Brodsky L."/>
            <person name="Galatenko V."/>
            <person name="Nikolaev V."/>
            <person name="Gutnick D.L."/>
            <person name="Lancet D."/>
            <person name="Ben-Jacob E."/>
        </authorList>
    </citation>
    <scope>NUCLEOTIDE SEQUENCE [LARGE SCALE GENOMIC DNA]</scope>
    <source>
        <strain evidence="4 5">C454</strain>
    </source>
</reference>
<dbReference type="Pfam" id="PF04773">
    <property type="entry name" value="FecR"/>
    <property type="match status" value="1"/>
</dbReference>
<evidence type="ECO:0000313" key="4">
    <source>
        <dbReference type="EMBL" id="EHQ59543.1"/>
    </source>
</evidence>
<proteinExistence type="predicted"/>
<evidence type="ECO:0000313" key="5">
    <source>
        <dbReference type="Proteomes" id="UP000003900"/>
    </source>
</evidence>
<name>H3SN12_9BACL</name>
<feature type="region of interest" description="Disordered" evidence="1">
    <location>
        <begin position="433"/>
        <end position="478"/>
    </location>
</feature>
<evidence type="ECO:0000256" key="1">
    <source>
        <dbReference type="SAM" id="MobiDB-lite"/>
    </source>
</evidence>
<feature type="region of interest" description="Disordered" evidence="1">
    <location>
        <begin position="355"/>
        <end position="390"/>
    </location>
</feature>
<keyword evidence="5" id="KW-1185">Reference proteome</keyword>
<sequence>MQRRRWNLMFIIACCLLVVGLIRPVPAAAADKAVRVALVKEWKGTASVTKSGGGKPLQLFKNMSINQGDRIVTGAKSSVVLQLVGGDEEDELTIGEEADVAFTELDGENGAKTKIGVWAGSVFAKVKSIMGADDRFELETPTTVMAVRGTQFAVRVDPGAGWTDLHVAAGVVRTQYSSTDTNSATRGTSIKPLFERDVYPAQAASFVPLKSGGVEALFAYADTDSLAAELDPAVLRAMVSGFRDAAEENSRLLREWQESSCSTEPASADGTSCPLLDSFLELGTDKAGSGTSAEVRSEAEIRIQRNLIAFHGVIVRAALEAGRLTAAEAKASGMAWRDAALQLTEGERERITQMKEQRSRLEDAVSAADPALSKEEEARREQQAKLDRERQLQLEQDYAASLEKKERERFAEDLKKARLEVCENGKASAMCVEASKPGSATEGTSGGSSGNGEKPGPNPGPDPKPDPDPDPDPDPELQKDVLELTGSAAEVQAGAAVEITAVLKRLTQPVDVVAIEFAVNASGGTLDRNKLDQNAGQYRHGGGKFNIALSPDNYNDKNSVDAVSVTGSRILYRILVTAPGSIRLDSDDMMLTLPYLAGSGGTMTLTISDIRFYDAAGTAHSIAPMEKPLEIKVNP</sequence>
<dbReference type="PANTHER" id="PTHR38731">
    <property type="entry name" value="LIPL45-RELATED LIPOPROTEIN-RELATED"/>
    <property type="match status" value="1"/>
</dbReference>
<gene>
    <name evidence="4" type="ORF">PDENDC454_24799</name>
</gene>
<dbReference type="STRING" id="1131935.PDENDC454_24799"/>
<feature type="compositionally biased region" description="Basic and acidic residues" evidence="1">
    <location>
        <begin position="372"/>
        <end position="390"/>
    </location>
</feature>
<dbReference type="Gene3D" id="2.60.120.1440">
    <property type="match status" value="1"/>
</dbReference>
<organism evidence="4 5">
    <name type="scientific">Paenibacillus dendritiformis C454</name>
    <dbReference type="NCBI Taxonomy" id="1131935"/>
    <lineage>
        <taxon>Bacteria</taxon>
        <taxon>Bacillati</taxon>
        <taxon>Bacillota</taxon>
        <taxon>Bacilli</taxon>
        <taxon>Bacillales</taxon>
        <taxon>Paenibacillaceae</taxon>
        <taxon>Paenibacillus</taxon>
    </lineage>
</organism>
<dbReference type="PATRIC" id="fig|1131935.3.peg.5157"/>
<dbReference type="PANTHER" id="PTHR38731:SF1">
    <property type="entry name" value="FECR PROTEIN DOMAIN-CONTAINING PROTEIN"/>
    <property type="match status" value="1"/>
</dbReference>
<feature type="chain" id="PRO_5003592092" description="FecR protein domain-containing protein" evidence="2">
    <location>
        <begin position="30"/>
        <end position="635"/>
    </location>
</feature>
<dbReference type="OrthoDB" id="2888245at2"/>
<feature type="signal peptide" evidence="2">
    <location>
        <begin position="1"/>
        <end position="29"/>
    </location>
</feature>
<accession>H3SN12</accession>
<protein>
    <recommendedName>
        <fullName evidence="3">FecR protein domain-containing protein</fullName>
    </recommendedName>
</protein>
<evidence type="ECO:0000256" key="2">
    <source>
        <dbReference type="SAM" id="SignalP"/>
    </source>
</evidence>
<keyword evidence="2" id="KW-0732">Signal</keyword>
<dbReference type="EMBL" id="AHKH01000119">
    <property type="protein sequence ID" value="EHQ59543.1"/>
    <property type="molecule type" value="Genomic_DNA"/>
</dbReference>
<evidence type="ECO:0000259" key="3">
    <source>
        <dbReference type="Pfam" id="PF04773"/>
    </source>
</evidence>
<dbReference type="InterPro" id="IPR006860">
    <property type="entry name" value="FecR"/>
</dbReference>
<dbReference type="AlphaFoldDB" id="H3SN12"/>
<comment type="caution">
    <text evidence="4">The sequence shown here is derived from an EMBL/GenBank/DDBJ whole genome shotgun (WGS) entry which is preliminary data.</text>
</comment>